<sequence>MEEEKYGISIEEAHERAKQLIPEDFFWNNMDELAPFGSDEGDMALAEFRDWRKANSQQPTLLCLQWVIKNVGEMNPGKYNKELLSREKIKAQMTDQKFDDYQYVYNLDTSIIATGFAQLVDEGIIEAASKEVIQIAIDRQIIRAELTNGWEYKDVYIERMRVLSRALAEA</sequence>
<keyword evidence="2" id="KW-1185">Reference proteome</keyword>
<proteinExistence type="predicted"/>
<name>A0ACC0TQH7_9AGAM</name>
<dbReference type="Proteomes" id="UP001207468">
    <property type="component" value="Unassembled WGS sequence"/>
</dbReference>
<dbReference type="EMBL" id="JAGFNK010001363">
    <property type="protein sequence ID" value="KAI9432142.1"/>
    <property type="molecule type" value="Genomic_DNA"/>
</dbReference>
<evidence type="ECO:0000313" key="1">
    <source>
        <dbReference type="EMBL" id="KAI9432142.1"/>
    </source>
</evidence>
<protein>
    <submittedName>
        <fullName evidence="1">Uncharacterized protein</fullName>
    </submittedName>
</protein>
<reference evidence="1" key="1">
    <citation type="submission" date="2021-03" db="EMBL/GenBank/DDBJ databases">
        <title>Evolutionary priming and transition to the ectomycorrhizal habit in an iconic lineage of mushroom-forming fungi: is preadaptation a requirement?</title>
        <authorList>
            <consortium name="DOE Joint Genome Institute"/>
            <person name="Looney B.P."/>
            <person name="Miyauchi S."/>
            <person name="Morin E."/>
            <person name="Drula E."/>
            <person name="Courty P.E."/>
            <person name="Chicoki N."/>
            <person name="Fauchery L."/>
            <person name="Kohler A."/>
            <person name="Kuo A."/>
            <person name="LaButti K."/>
            <person name="Pangilinan J."/>
            <person name="Lipzen A."/>
            <person name="Riley R."/>
            <person name="Andreopoulos W."/>
            <person name="He G."/>
            <person name="Johnson J."/>
            <person name="Barry K.W."/>
            <person name="Grigoriev I.V."/>
            <person name="Nagy L."/>
            <person name="Hibbett D."/>
            <person name="Henrissat B."/>
            <person name="Matheny P.B."/>
            <person name="Labbe J."/>
            <person name="Martin A.F."/>
        </authorList>
    </citation>
    <scope>NUCLEOTIDE SEQUENCE</scope>
    <source>
        <strain evidence="1">BPL698</strain>
    </source>
</reference>
<gene>
    <name evidence="1" type="ORF">F5148DRAFT_1155039</name>
</gene>
<organism evidence="1 2">
    <name type="scientific">Russula earlei</name>
    <dbReference type="NCBI Taxonomy" id="71964"/>
    <lineage>
        <taxon>Eukaryota</taxon>
        <taxon>Fungi</taxon>
        <taxon>Dikarya</taxon>
        <taxon>Basidiomycota</taxon>
        <taxon>Agaricomycotina</taxon>
        <taxon>Agaricomycetes</taxon>
        <taxon>Russulales</taxon>
        <taxon>Russulaceae</taxon>
        <taxon>Russula</taxon>
    </lineage>
</organism>
<accession>A0ACC0TQH7</accession>
<comment type="caution">
    <text evidence="1">The sequence shown here is derived from an EMBL/GenBank/DDBJ whole genome shotgun (WGS) entry which is preliminary data.</text>
</comment>
<evidence type="ECO:0000313" key="2">
    <source>
        <dbReference type="Proteomes" id="UP001207468"/>
    </source>
</evidence>